<dbReference type="Gene3D" id="1.10.30.50">
    <property type="match status" value="1"/>
</dbReference>
<dbReference type="RefSeq" id="WP_347150888.1">
    <property type="nucleotide sequence ID" value="NZ_JBDLYL010000020.1"/>
</dbReference>
<keyword evidence="2" id="KW-0378">Hydrolase</keyword>
<evidence type="ECO:0000313" key="3">
    <source>
        <dbReference type="Proteomes" id="UP001424532"/>
    </source>
</evidence>
<proteinExistence type="predicted"/>
<keyword evidence="2" id="KW-0540">Nuclease</keyword>
<name>A0ABV0DKY9_9PSED</name>
<dbReference type="EMBL" id="JBDLYL010000020">
    <property type="protein sequence ID" value="MEN8641597.1"/>
    <property type="molecule type" value="Genomic_DNA"/>
</dbReference>
<keyword evidence="2" id="KW-0255">Endonuclease</keyword>
<dbReference type="NCBIfam" id="TIGR02646">
    <property type="entry name" value="retron system putative HNH endonuclease"/>
    <property type="match status" value="1"/>
</dbReference>
<accession>A0ABV0DKY9</accession>
<dbReference type="InterPro" id="IPR013467">
    <property type="entry name" value="HNH78-like"/>
</dbReference>
<sequence>MRKLNRHGGSPAGLARYRHGQDKWGKGTPTEEHRSEIWEKLDAMQGKRCAYCEEAIARPDCHIEHFRQRNRYPQGTFEWDNLFGSCNRNGTCGNRKDSCGDYPPEILIKPDVDDPEEFLVFTPNGSVQPRANLSQEARNRAEQTIRILGLEGALTQIRKAHTSGYLQTVQDIAELAKEWPEEDWLPILQEEVRRTAHLPFATAIKHVLTSQSD</sequence>
<gene>
    <name evidence="2" type="primary">ptuB</name>
    <name evidence="2" type="ORF">ABFE88_18255</name>
</gene>
<dbReference type="NCBIfam" id="NF041761">
    <property type="entry name" value="PtuB"/>
    <property type="match status" value="1"/>
</dbReference>
<feature type="compositionally biased region" description="Basic and acidic residues" evidence="1">
    <location>
        <begin position="19"/>
        <end position="31"/>
    </location>
</feature>
<evidence type="ECO:0000256" key="1">
    <source>
        <dbReference type="SAM" id="MobiDB-lite"/>
    </source>
</evidence>
<dbReference type="InterPro" id="IPR053575">
    <property type="entry name" value="Retron_Ec78_HNH_endo"/>
</dbReference>
<comment type="caution">
    <text evidence="2">The sequence shown here is derived from an EMBL/GenBank/DDBJ whole genome shotgun (WGS) entry which is preliminary data.</text>
</comment>
<evidence type="ECO:0000313" key="2">
    <source>
        <dbReference type="EMBL" id="MEN8641597.1"/>
    </source>
</evidence>
<keyword evidence="3" id="KW-1185">Reference proteome</keyword>
<organism evidence="2 3">
    <name type="scientific">Pseudomonas sichuanensis</name>
    <dbReference type="NCBI Taxonomy" id="2213015"/>
    <lineage>
        <taxon>Bacteria</taxon>
        <taxon>Pseudomonadati</taxon>
        <taxon>Pseudomonadota</taxon>
        <taxon>Gammaproteobacteria</taxon>
        <taxon>Pseudomonadales</taxon>
        <taxon>Pseudomonadaceae</taxon>
        <taxon>Pseudomonas</taxon>
    </lineage>
</organism>
<protein>
    <submittedName>
        <fullName evidence="2">Retron Ec78 anti-phage system effector HNH endonuclease PtuB</fullName>
    </submittedName>
</protein>
<dbReference type="GO" id="GO:0004519">
    <property type="term" value="F:endonuclease activity"/>
    <property type="evidence" value="ECO:0007669"/>
    <property type="project" value="UniProtKB-KW"/>
</dbReference>
<dbReference type="Proteomes" id="UP001424532">
    <property type="component" value="Unassembled WGS sequence"/>
</dbReference>
<feature type="region of interest" description="Disordered" evidence="1">
    <location>
        <begin position="1"/>
        <end position="31"/>
    </location>
</feature>
<reference evidence="2 3" key="1">
    <citation type="submission" date="2024-05" db="EMBL/GenBank/DDBJ databases">
        <title>Sequence of Lycoming College course isolates.</title>
        <authorList>
            <person name="Reigle C.A."/>
            <person name="Newman J.D."/>
        </authorList>
    </citation>
    <scope>NUCLEOTIDE SEQUENCE [LARGE SCALE GENOMIC DNA]</scope>
    <source>
        <strain evidence="2 3">CAR-09</strain>
    </source>
</reference>